<feature type="transmembrane region" description="Helical" evidence="7">
    <location>
        <begin position="64"/>
        <end position="82"/>
    </location>
</feature>
<feature type="transmembrane region" description="Helical" evidence="7">
    <location>
        <begin position="179"/>
        <end position="202"/>
    </location>
</feature>
<sequence>MDLSSVQPVLNWLNEHPQWIGISILLVAFIESLAIVGIIVPGVVLLFGIAVLAGTGVLSLTETFIWAGAGAILGDGISYYLGRHYHQTIKRIWPFSKYPAWFENGERFFKQHGGKSIAIGRFVGPIRPVIPMVAGMLDMPASRFFAINCCSAIAWAPVYTLPGYLVGASTQLAIDIPSGLLWGVVGLFCSIAILTWLLNWLCQRYLPTLSRYRLLAERYSDRRWWRTLQSQRPHVHYAFPINPCWLLLLSLTSWLLLFIVLPDSIWTTANQWTNIVLTPLEHPLLKPIFTAVGLLSEWQHISIISLLTVGWMWHQHYRGHAIVLLVSVSAVSIWPLLNHGMQLSLSQDHVTEIISHHTLLSSLLYTQIAALIAYERPVKQQWWILYIGLLPSLLAALSLTTLNVISFSAAISGFLLGLVLCCLCRVAISPLDRNPIHSTSSLFILLGLLLVVGGLYIHIQLNTVI</sequence>
<evidence type="ECO:0000256" key="5">
    <source>
        <dbReference type="ARBA" id="ARBA00022989"/>
    </source>
</evidence>
<accession>A0ABS5ZFC5</accession>
<keyword evidence="6 7" id="KW-0472">Membrane</keyword>
<keyword evidence="10" id="KW-1185">Reference proteome</keyword>
<gene>
    <name evidence="9" type="ORF">KCG35_16915</name>
</gene>
<feature type="transmembrane region" description="Helical" evidence="7">
    <location>
        <begin position="237"/>
        <end position="261"/>
    </location>
</feature>
<protein>
    <submittedName>
        <fullName evidence="9">DedA family protein</fullName>
    </submittedName>
</protein>
<keyword evidence="5 7" id="KW-1133">Transmembrane helix</keyword>
<comment type="subcellular location">
    <subcellularLocation>
        <location evidence="1">Cell membrane</location>
        <topology evidence="1">Multi-pass membrane protein</topology>
    </subcellularLocation>
</comment>
<feature type="transmembrane region" description="Helical" evidence="7">
    <location>
        <begin position="321"/>
        <end position="341"/>
    </location>
</feature>
<evidence type="ECO:0000256" key="6">
    <source>
        <dbReference type="ARBA" id="ARBA00023136"/>
    </source>
</evidence>
<dbReference type="Pfam" id="PF09335">
    <property type="entry name" value="VTT_dom"/>
    <property type="match status" value="1"/>
</dbReference>
<evidence type="ECO:0000313" key="10">
    <source>
        <dbReference type="Proteomes" id="UP000690515"/>
    </source>
</evidence>
<evidence type="ECO:0000256" key="7">
    <source>
        <dbReference type="SAM" id="Phobius"/>
    </source>
</evidence>
<feature type="transmembrane region" description="Helical" evidence="7">
    <location>
        <begin position="405"/>
        <end position="428"/>
    </location>
</feature>
<dbReference type="RefSeq" id="WP_215820978.1">
    <property type="nucleotide sequence ID" value="NZ_JAGSOY010000047.1"/>
</dbReference>
<dbReference type="PANTHER" id="PTHR30353:SF15">
    <property type="entry name" value="INNER MEMBRANE PROTEIN YABI"/>
    <property type="match status" value="1"/>
</dbReference>
<evidence type="ECO:0000256" key="2">
    <source>
        <dbReference type="ARBA" id="ARBA00010792"/>
    </source>
</evidence>
<dbReference type="InterPro" id="IPR032818">
    <property type="entry name" value="DedA-like"/>
</dbReference>
<dbReference type="PANTHER" id="PTHR30353">
    <property type="entry name" value="INNER MEMBRANE PROTEIN DEDA-RELATED"/>
    <property type="match status" value="1"/>
</dbReference>
<comment type="similarity">
    <text evidence="2">Belongs to the DedA family.</text>
</comment>
<feature type="transmembrane region" description="Helical" evidence="7">
    <location>
        <begin position="20"/>
        <end position="52"/>
    </location>
</feature>
<feature type="transmembrane region" description="Helical" evidence="7">
    <location>
        <begin position="353"/>
        <end position="374"/>
    </location>
</feature>
<reference evidence="9 10" key="1">
    <citation type="submission" date="2021-04" db="EMBL/GenBank/DDBJ databases">
        <authorList>
            <person name="Pira H."/>
            <person name="Risdian C."/>
            <person name="Wink J."/>
        </authorList>
    </citation>
    <scope>NUCLEOTIDE SEQUENCE [LARGE SCALE GENOMIC DNA]</scope>
    <source>
        <strain evidence="9 10">WH53</strain>
    </source>
</reference>
<evidence type="ECO:0000313" key="9">
    <source>
        <dbReference type="EMBL" id="MBU2712751.1"/>
    </source>
</evidence>
<dbReference type="InterPro" id="IPR032816">
    <property type="entry name" value="VTT_dom"/>
</dbReference>
<feature type="transmembrane region" description="Helical" evidence="7">
    <location>
        <begin position="145"/>
        <end position="167"/>
    </location>
</feature>
<keyword evidence="3" id="KW-1003">Cell membrane</keyword>
<feature type="transmembrane region" description="Helical" evidence="7">
    <location>
        <begin position="440"/>
        <end position="459"/>
    </location>
</feature>
<evidence type="ECO:0000256" key="3">
    <source>
        <dbReference type="ARBA" id="ARBA00022475"/>
    </source>
</evidence>
<evidence type="ECO:0000259" key="8">
    <source>
        <dbReference type="Pfam" id="PF09335"/>
    </source>
</evidence>
<dbReference type="EMBL" id="JAGSOY010000047">
    <property type="protein sequence ID" value="MBU2712751.1"/>
    <property type="molecule type" value="Genomic_DNA"/>
</dbReference>
<evidence type="ECO:0000256" key="1">
    <source>
        <dbReference type="ARBA" id="ARBA00004651"/>
    </source>
</evidence>
<feature type="transmembrane region" description="Helical" evidence="7">
    <location>
        <begin position="288"/>
        <end position="309"/>
    </location>
</feature>
<proteinExistence type="inferred from homology"/>
<evidence type="ECO:0000256" key="4">
    <source>
        <dbReference type="ARBA" id="ARBA00022692"/>
    </source>
</evidence>
<dbReference type="Proteomes" id="UP000690515">
    <property type="component" value="Unassembled WGS sequence"/>
</dbReference>
<feature type="domain" description="VTT" evidence="8">
    <location>
        <begin position="40"/>
        <end position="164"/>
    </location>
</feature>
<keyword evidence="4 7" id="KW-0812">Transmembrane</keyword>
<organism evidence="9 10">
    <name type="scientific">Zooshikella harenae</name>
    <dbReference type="NCBI Taxonomy" id="2827238"/>
    <lineage>
        <taxon>Bacteria</taxon>
        <taxon>Pseudomonadati</taxon>
        <taxon>Pseudomonadota</taxon>
        <taxon>Gammaproteobacteria</taxon>
        <taxon>Oceanospirillales</taxon>
        <taxon>Zooshikellaceae</taxon>
        <taxon>Zooshikella</taxon>
    </lineage>
</organism>
<name>A0ABS5ZFC5_9GAMM</name>
<feature type="transmembrane region" description="Helical" evidence="7">
    <location>
        <begin position="381"/>
        <end position="399"/>
    </location>
</feature>
<comment type="caution">
    <text evidence="9">The sequence shown here is derived from an EMBL/GenBank/DDBJ whole genome shotgun (WGS) entry which is preliminary data.</text>
</comment>